<protein>
    <recommendedName>
        <fullName evidence="4">Transposase</fullName>
    </recommendedName>
</protein>
<evidence type="ECO:0008006" key="4">
    <source>
        <dbReference type="Google" id="ProtNLM"/>
    </source>
</evidence>
<dbReference type="Proteomes" id="UP000663836">
    <property type="component" value="Unassembled WGS sequence"/>
</dbReference>
<dbReference type="EMBL" id="CAJOBD010003739">
    <property type="protein sequence ID" value="CAF3963831.1"/>
    <property type="molecule type" value="Genomic_DNA"/>
</dbReference>
<dbReference type="AlphaFoldDB" id="A0A819LMA3"/>
<name>A0A819LMA3_9BILA</name>
<sequence>MENNTNDLTSQLNRHEKEQRRQRNIKYRQSIREQCKNLSLRNTPVTDIKFTTDQLMISDDSDEDRTENISDEQQSRALLNDIYNSNYSTVNEDNHNFTDDLESNIQLDNDFYLIESSRSEDSGGENDSDEDEELMQIINFIRSANLDKSNTNRLLDLLNNIKSNVGLPKSDRELWKRAGIQFTFQTNIYCSNCNRQLSKFADKCACLNGNQNMNTELILFSIPDEIRRVVKMNFHLIEFYENYRHEFMYDITNGTDGKPIVKSSSSSMWPVFCTIAEIPPPVREYQRNVMLFGLYHSTKSPTADMLLGNIVKTIKRLQTHGLIINLGAKDKLFNINVQLIVGDLPGRSKYSLLSGHTGYFSCTRCLLEGTHCNIHRHIMFSWREYQATRPEPRTEENIEYCVSLIAASKKKIRPFGVLGKSPLSTILSIPTQCVFDYFHVCLKVHLPVLISQWIELLPKVAIEKANAYLSAILYPHTFNRRPKNFSMFNQWKAKYDEQFTYAFSRFFNDGTAEDISFYDRLRLVSLFCMEKVSFFQINSYFIDWNMYHQRTSLGTTTTNNSLTQSRTNSPLTARRTLPSSAHFFSQQRRQQQQHHIQSDQDVLCSDPVQPYSSDFDVVESNSYHRNVSSRITTCDSDYISSSPSTKRKHAESSFDYGKQIDDISNFLKTVMKQQELIVDDLQLLRKSNKKLQEMTASLIRTNQLEQVSAKKPIELPIYNYKEKNLFDSISSDLSITGIHCKLIRKLYSEEEIINGEAKNEEDKRFDIVKGAMIAAFFENKPEKFDSYWKHVGSKHVGGQKRAARSRSKKARRNQDESDQIAAPVMANINSELNSQNELNDEHYDDDD</sequence>
<reference evidence="2" key="1">
    <citation type="submission" date="2021-02" db="EMBL/GenBank/DDBJ databases">
        <authorList>
            <person name="Nowell W R."/>
        </authorList>
    </citation>
    <scope>NUCLEOTIDE SEQUENCE</scope>
</reference>
<evidence type="ECO:0000256" key="1">
    <source>
        <dbReference type="SAM" id="MobiDB-lite"/>
    </source>
</evidence>
<gene>
    <name evidence="2" type="ORF">JBS370_LOCUS24242</name>
</gene>
<comment type="caution">
    <text evidence="2">The sequence shown here is derived from an EMBL/GenBank/DDBJ whole genome shotgun (WGS) entry which is preliminary data.</text>
</comment>
<evidence type="ECO:0000313" key="3">
    <source>
        <dbReference type="Proteomes" id="UP000663836"/>
    </source>
</evidence>
<proteinExistence type="predicted"/>
<feature type="compositionally biased region" description="Polar residues" evidence="1">
    <location>
        <begin position="1"/>
        <end position="12"/>
    </location>
</feature>
<organism evidence="2 3">
    <name type="scientific">Rotaria sordida</name>
    <dbReference type="NCBI Taxonomy" id="392033"/>
    <lineage>
        <taxon>Eukaryota</taxon>
        <taxon>Metazoa</taxon>
        <taxon>Spiralia</taxon>
        <taxon>Gnathifera</taxon>
        <taxon>Rotifera</taxon>
        <taxon>Eurotatoria</taxon>
        <taxon>Bdelloidea</taxon>
        <taxon>Philodinida</taxon>
        <taxon>Philodinidae</taxon>
        <taxon>Rotaria</taxon>
    </lineage>
</organism>
<feature type="region of interest" description="Disordered" evidence="1">
    <location>
        <begin position="1"/>
        <end position="22"/>
    </location>
</feature>
<dbReference type="Pfam" id="PF02992">
    <property type="entry name" value="Transposase_21"/>
    <property type="match status" value="1"/>
</dbReference>
<dbReference type="InterPro" id="IPR004242">
    <property type="entry name" value="Transposase_21"/>
</dbReference>
<evidence type="ECO:0000313" key="2">
    <source>
        <dbReference type="EMBL" id="CAF3963831.1"/>
    </source>
</evidence>
<feature type="compositionally biased region" description="Basic residues" evidence="1">
    <location>
        <begin position="797"/>
        <end position="811"/>
    </location>
</feature>
<feature type="region of interest" description="Disordered" evidence="1">
    <location>
        <begin position="797"/>
        <end position="821"/>
    </location>
</feature>
<accession>A0A819LMA3</accession>